<feature type="region of interest" description="Disordered" evidence="1">
    <location>
        <begin position="244"/>
        <end position="267"/>
    </location>
</feature>
<feature type="transmembrane region" description="Helical" evidence="2">
    <location>
        <begin position="132"/>
        <end position="153"/>
    </location>
</feature>
<evidence type="ECO:0000313" key="4">
    <source>
        <dbReference type="Proteomes" id="UP001190700"/>
    </source>
</evidence>
<gene>
    <name evidence="3" type="ORF">CYMTET_32064</name>
</gene>
<dbReference type="AlphaFoldDB" id="A0AAE0FGD2"/>
<comment type="caution">
    <text evidence="3">The sequence shown here is derived from an EMBL/GenBank/DDBJ whole genome shotgun (WGS) entry which is preliminary data.</text>
</comment>
<protein>
    <submittedName>
        <fullName evidence="3">Uncharacterized protein</fullName>
    </submittedName>
</protein>
<sequence>MAASAQVPSSDVRVNEIMEGSVVVSSTVYFSSPAAVACDTFATEIASNPASIFQTEAFSTYGEIESSEVKIEQEVIYATFPPSAPDVSPSTVLPAVPPPLPAVPSPPLTGIDNAESGNAASGSATSASSTTWLVVGVAGAGVVTVLATAATMWRRKRKPPIRTGLYPYDIRSVLVHENNAIRAGVQADLRRDVLEPEELPENIELQWNPIYDVEAPSSHITSSTEDIRSMTITDNAVYEIDAERGTEEEMMPAAADDDDIVDACTKP</sequence>
<name>A0AAE0FGD2_9CHLO</name>
<proteinExistence type="predicted"/>
<evidence type="ECO:0000256" key="1">
    <source>
        <dbReference type="SAM" id="MobiDB-lite"/>
    </source>
</evidence>
<feature type="compositionally biased region" description="Acidic residues" evidence="1">
    <location>
        <begin position="248"/>
        <end position="261"/>
    </location>
</feature>
<accession>A0AAE0FGD2</accession>
<dbReference type="Proteomes" id="UP001190700">
    <property type="component" value="Unassembled WGS sequence"/>
</dbReference>
<evidence type="ECO:0000313" key="3">
    <source>
        <dbReference type="EMBL" id="KAK3258913.1"/>
    </source>
</evidence>
<feature type="region of interest" description="Disordered" evidence="1">
    <location>
        <begin position="103"/>
        <end position="124"/>
    </location>
</feature>
<keyword evidence="4" id="KW-1185">Reference proteome</keyword>
<organism evidence="3 4">
    <name type="scientific">Cymbomonas tetramitiformis</name>
    <dbReference type="NCBI Taxonomy" id="36881"/>
    <lineage>
        <taxon>Eukaryota</taxon>
        <taxon>Viridiplantae</taxon>
        <taxon>Chlorophyta</taxon>
        <taxon>Pyramimonadophyceae</taxon>
        <taxon>Pyramimonadales</taxon>
        <taxon>Pyramimonadaceae</taxon>
        <taxon>Cymbomonas</taxon>
    </lineage>
</organism>
<feature type="compositionally biased region" description="Low complexity" evidence="1">
    <location>
        <begin position="113"/>
        <end position="124"/>
    </location>
</feature>
<reference evidence="3 4" key="1">
    <citation type="journal article" date="2015" name="Genome Biol. Evol.">
        <title>Comparative Genomics of a Bacterivorous Green Alga Reveals Evolutionary Causalities and Consequences of Phago-Mixotrophic Mode of Nutrition.</title>
        <authorList>
            <person name="Burns J.A."/>
            <person name="Paasch A."/>
            <person name="Narechania A."/>
            <person name="Kim E."/>
        </authorList>
    </citation>
    <scope>NUCLEOTIDE SEQUENCE [LARGE SCALE GENOMIC DNA]</scope>
    <source>
        <strain evidence="3 4">PLY_AMNH</strain>
    </source>
</reference>
<keyword evidence="2" id="KW-0812">Transmembrane</keyword>
<evidence type="ECO:0000256" key="2">
    <source>
        <dbReference type="SAM" id="Phobius"/>
    </source>
</evidence>
<keyword evidence="2" id="KW-1133">Transmembrane helix</keyword>
<dbReference type="EMBL" id="LGRX02019163">
    <property type="protein sequence ID" value="KAK3258913.1"/>
    <property type="molecule type" value="Genomic_DNA"/>
</dbReference>
<keyword evidence="2" id="KW-0472">Membrane</keyword>